<feature type="transmembrane region" description="Helical" evidence="7">
    <location>
        <begin position="263"/>
        <end position="287"/>
    </location>
</feature>
<dbReference type="InterPro" id="IPR050250">
    <property type="entry name" value="Macrolide_Exporter_MacB"/>
</dbReference>
<evidence type="ECO:0000256" key="2">
    <source>
        <dbReference type="ARBA" id="ARBA00022475"/>
    </source>
</evidence>
<keyword evidence="2" id="KW-1003">Cell membrane</keyword>
<name>A0A6J4TPH1_9ACTN</name>
<dbReference type="Pfam" id="PF02687">
    <property type="entry name" value="FtsX"/>
    <property type="match status" value="2"/>
</dbReference>
<keyword evidence="3 7" id="KW-0812">Transmembrane</keyword>
<feature type="transmembrane region" description="Helical" evidence="7">
    <location>
        <begin position="432"/>
        <end position="451"/>
    </location>
</feature>
<feature type="transmembrane region" description="Helical" evidence="7">
    <location>
        <begin position="812"/>
        <end position="834"/>
    </location>
</feature>
<dbReference type="PANTHER" id="PTHR30572:SF4">
    <property type="entry name" value="ABC TRANSPORTER PERMEASE YTRF"/>
    <property type="match status" value="1"/>
</dbReference>
<keyword evidence="5 7" id="KW-0472">Membrane</keyword>
<keyword evidence="4 7" id="KW-1133">Transmembrane helix</keyword>
<comment type="subcellular location">
    <subcellularLocation>
        <location evidence="1">Cell membrane</location>
        <topology evidence="1">Multi-pass membrane protein</topology>
    </subcellularLocation>
</comment>
<feature type="domain" description="ABC3 transporter permease C-terminal" evidence="8">
    <location>
        <begin position="266"/>
        <end position="387"/>
    </location>
</feature>
<feature type="transmembrane region" description="Helical" evidence="7">
    <location>
        <begin position="776"/>
        <end position="800"/>
    </location>
</feature>
<feature type="domain" description="ABC3 transporter permease C-terminal" evidence="8">
    <location>
        <begin position="730"/>
        <end position="844"/>
    </location>
</feature>
<dbReference type="GO" id="GO:0005886">
    <property type="term" value="C:plasma membrane"/>
    <property type="evidence" value="ECO:0007669"/>
    <property type="project" value="UniProtKB-SubCell"/>
</dbReference>
<feature type="transmembrane region" description="Helical" evidence="7">
    <location>
        <begin position="307"/>
        <end position="340"/>
    </location>
</feature>
<dbReference type="EMBL" id="CADCVT010000383">
    <property type="protein sequence ID" value="CAA9528740.1"/>
    <property type="molecule type" value="Genomic_DNA"/>
</dbReference>
<evidence type="ECO:0000256" key="5">
    <source>
        <dbReference type="ARBA" id="ARBA00023136"/>
    </source>
</evidence>
<reference evidence="10" key="1">
    <citation type="submission" date="2020-02" db="EMBL/GenBank/DDBJ databases">
        <authorList>
            <person name="Meier V. D."/>
        </authorList>
    </citation>
    <scope>NUCLEOTIDE SEQUENCE</scope>
    <source>
        <strain evidence="10">AVDCRST_MAG85</strain>
    </source>
</reference>
<evidence type="ECO:0000313" key="10">
    <source>
        <dbReference type="EMBL" id="CAA9528740.1"/>
    </source>
</evidence>
<dbReference type="GO" id="GO:0022857">
    <property type="term" value="F:transmembrane transporter activity"/>
    <property type="evidence" value="ECO:0007669"/>
    <property type="project" value="TreeGrafter"/>
</dbReference>
<evidence type="ECO:0000256" key="4">
    <source>
        <dbReference type="ARBA" id="ARBA00022989"/>
    </source>
</evidence>
<evidence type="ECO:0000259" key="8">
    <source>
        <dbReference type="Pfam" id="PF02687"/>
    </source>
</evidence>
<evidence type="ECO:0000259" key="9">
    <source>
        <dbReference type="Pfam" id="PF12704"/>
    </source>
</evidence>
<feature type="domain" description="MacB-like periplasmic core" evidence="9">
    <location>
        <begin position="489"/>
        <end position="695"/>
    </location>
</feature>
<dbReference type="InterPro" id="IPR025857">
    <property type="entry name" value="MacB_PCD"/>
</dbReference>
<accession>A0A6J4TPH1</accession>
<dbReference type="AlphaFoldDB" id="A0A6J4TPH1"/>
<organism evidence="10">
    <name type="scientific">uncultured Solirubrobacteraceae bacterium</name>
    <dbReference type="NCBI Taxonomy" id="1162706"/>
    <lineage>
        <taxon>Bacteria</taxon>
        <taxon>Bacillati</taxon>
        <taxon>Actinomycetota</taxon>
        <taxon>Thermoleophilia</taxon>
        <taxon>Solirubrobacterales</taxon>
        <taxon>Solirubrobacteraceae</taxon>
        <taxon>environmental samples</taxon>
    </lineage>
</organism>
<feature type="transmembrane region" description="Helical" evidence="7">
    <location>
        <begin position="493"/>
        <end position="513"/>
    </location>
</feature>
<sequence length="852" mass="89499">MTRLTLRSLATRKLRTALTAMAVVLGVAMISGTYVLTDTIDRAFGGIFQEAAQGVDVAVTPQETFGEADEQALDAALLERVRRTPGVQEVSGEVFAQVRVNGKDGKPISTQGPPTFADSVGPERFEPFKAVEGRMPTADDEVALDRDTFEDEDFALGDTITVTGDPGSRRYELVGVARFGAQNSIAGATVALLTLREAQEMTDRAGQFDQLSAAADSGVSPEELRARVGSALRGEKVNVRTGKENADAETSDTQEEFGFLQTALLVFAGIALFVGAFVIYNTFSITIAQRLKELALLRTLGASRRQVLSSVILEALLVGTVAALLGLAGGLLVAPGIVALFSAIGVELPDGNTVVATRTIVVSLIVGIGVTLVASVVPAVRATRVPPMAAMREGVGLPRRSGKGRLIVAGLLTLAGAVALGAGLFAEGSGESTASLLGLGAALIFLGTALLSPQLVRPLARLVGAPFERLFGITGRLARENAMRNPGRTASTAAALMIGLTLVTFVSIFAAGFRGSIDRVVDRQFAGDLTVRNDDGFSPLPLTTKRSLADLPEVASASGVRFATSKVRGVGGETVTIGVDPETLASGYRVKFAAGSDDAALRRLGPDEVFVDRNWAVDNEVSVGDRLRVLTTSGERPVMRVVGELDEGGSGLLGGGILVSNAALEQSWDERRDAFIFLDWRSGIDVASARTKLDRLLETKFPGAESQDREEVKEAQAGMINQLLGLLYALLMLSVIVSLFGIVNTLALSIHERTRELGMLRAIGTSKRQVRRTIRLESAITALIGAVLGLGLGIAFAAIVSRPLEADGFVLTLPWGTLAVLLVLAAVAGVLAAIGPARRAAKTDILHALAYE</sequence>
<feature type="transmembrane region" description="Helical" evidence="7">
    <location>
        <begin position="404"/>
        <end position="426"/>
    </location>
</feature>
<gene>
    <name evidence="10" type="ORF">AVDCRST_MAG85-3477</name>
</gene>
<dbReference type="PANTHER" id="PTHR30572">
    <property type="entry name" value="MEMBRANE COMPONENT OF TRANSPORTER-RELATED"/>
    <property type="match status" value="1"/>
</dbReference>
<feature type="transmembrane region" description="Helical" evidence="7">
    <location>
        <begin position="360"/>
        <end position="383"/>
    </location>
</feature>
<evidence type="ECO:0000256" key="7">
    <source>
        <dbReference type="SAM" id="Phobius"/>
    </source>
</evidence>
<evidence type="ECO:0000256" key="1">
    <source>
        <dbReference type="ARBA" id="ARBA00004651"/>
    </source>
</evidence>
<evidence type="ECO:0000256" key="6">
    <source>
        <dbReference type="ARBA" id="ARBA00038076"/>
    </source>
</evidence>
<feature type="transmembrane region" description="Helical" evidence="7">
    <location>
        <begin position="726"/>
        <end position="750"/>
    </location>
</feature>
<feature type="domain" description="MacB-like periplasmic core" evidence="9">
    <location>
        <begin position="16"/>
        <end position="229"/>
    </location>
</feature>
<comment type="similarity">
    <text evidence="6">Belongs to the ABC-4 integral membrane protein family.</text>
</comment>
<protein>
    <submittedName>
        <fullName evidence="10">ABC transporter, fused permease protein</fullName>
    </submittedName>
</protein>
<evidence type="ECO:0000256" key="3">
    <source>
        <dbReference type="ARBA" id="ARBA00022692"/>
    </source>
</evidence>
<dbReference type="InterPro" id="IPR003838">
    <property type="entry name" value="ABC3_permease_C"/>
</dbReference>
<dbReference type="Pfam" id="PF12704">
    <property type="entry name" value="MacB_PCD"/>
    <property type="match status" value="2"/>
</dbReference>
<proteinExistence type="inferred from homology"/>